<comment type="cofactor">
    <cofactor evidence="1 9 10">
        <name>pyridoxal 5'-phosphate</name>
        <dbReference type="ChEBI" id="CHEBI:597326"/>
    </cofactor>
</comment>
<dbReference type="InterPro" id="IPR015421">
    <property type="entry name" value="PyrdxlP-dep_Trfase_major"/>
</dbReference>
<keyword evidence="7 9" id="KW-0808">Transferase</keyword>
<comment type="subcellular location">
    <subcellularLocation>
        <location evidence="2 9">Cytoplasm</location>
    </subcellularLocation>
</comment>
<dbReference type="Proteomes" id="UP000649604">
    <property type="component" value="Unassembled WGS sequence"/>
</dbReference>
<reference evidence="12" key="1">
    <citation type="submission" date="2019-11" db="EMBL/GenBank/DDBJ databases">
        <title>Microbial mats filling the niche in hypersaline microbial mats.</title>
        <authorList>
            <person name="Wong H.L."/>
            <person name="Macleod F.I."/>
            <person name="White R.A. III"/>
            <person name="Burns B.P."/>
        </authorList>
    </citation>
    <scope>NUCLEOTIDE SEQUENCE</scope>
    <source>
        <strain evidence="12">Rbin_158</strain>
    </source>
</reference>
<dbReference type="PANTHER" id="PTHR11680">
    <property type="entry name" value="SERINE HYDROXYMETHYLTRANSFERASE"/>
    <property type="match status" value="1"/>
</dbReference>
<comment type="pathway">
    <text evidence="9">One-carbon metabolism; tetrahydrofolate interconversion.</text>
</comment>
<dbReference type="SUPFAM" id="SSF53383">
    <property type="entry name" value="PLP-dependent transferases"/>
    <property type="match status" value="1"/>
</dbReference>
<dbReference type="GO" id="GO:0019264">
    <property type="term" value="P:glycine biosynthetic process from serine"/>
    <property type="evidence" value="ECO:0007669"/>
    <property type="project" value="InterPro"/>
</dbReference>
<evidence type="ECO:0000313" key="12">
    <source>
        <dbReference type="EMBL" id="MBD3325632.1"/>
    </source>
</evidence>
<dbReference type="InterPro" id="IPR049943">
    <property type="entry name" value="Ser_HO-MeTrfase-like"/>
</dbReference>
<dbReference type="FunFam" id="3.40.640.10:FF:000001">
    <property type="entry name" value="Serine hydroxymethyltransferase"/>
    <property type="match status" value="1"/>
</dbReference>
<evidence type="ECO:0000256" key="9">
    <source>
        <dbReference type="HAMAP-Rule" id="MF_00051"/>
    </source>
</evidence>
<keyword evidence="8 9" id="KW-0663">Pyridoxal phosphate</keyword>
<comment type="caution">
    <text evidence="12">The sequence shown here is derived from an EMBL/GenBank/DDBJ whole genome shotgun (WGS) entry which is preliminary data.</text>
</comment>
<name>A0A9D5Q6V7_9BACT</name>
<feature type="modified residue" description="N6-(pyridoxal phosphate)lysine" evidence="9 10">
    <location>
        <position position="227"/>
    </location>
</feature>
<evidence type="ECO:0000256" key="5">
    <source>
        <dbReference type="ARBA" id="ARBA00022490"/>
    </source>
</evidence>
<evidence type="ECO:0000256" key="2">
    <source>
        <dbReference type="ARBA" id="ARBA00004496"/>
    </source>
</evidence>
<evidence type="ECO:0000256" key="3">
    <source>
        <dbReference type="ARBA" id="ARBA00006376"/>
    </source>
</evidence>
<feature type="binding site" evidence="9">
    <location>
        <position position="118"/>
    </location>
    <ligand>
        <name>(6S)-5,6,7,8-tetrahydrofolate</name>
        <dbReference type="ChEBI" id="CHEBI:57453"/>
    </ligand>
</feature>
<feature type="binding site" evidence="9">
    <location>
        <begin position="122"/>
        <end position="124"/>
    </location>
    <ligand>
        <name>(6S)-5,6,7,8-tetrahydrofolate</name>
        <dbReference type="ChEBI" id="CHEBI:57453"/>
    </ligand>
</feature>
<gene>
    <name evidence="9" type="primary">glyA</name>
    <name evidence="12" type="ORF">GF339_13690</name>
</gene>
<sequence length="421" mass="45593">MTHVLRQEDPAVADLLTAELHRQQSTVDMIAAENSAPPAILEAGASVFANKAAEGYPGKRFHAGCEHTDTLESLAIDRAKTLFDAEYANVQPHSGVNANLAVYCAALTVGDPILSMKLEHGGHLSHGAAMSLTSQCYQFAHYGVHRATERLDYDEVLALARRHRPKMIVGGASSYPRLIEYPTLREIADEVGAYLLIDMAHIAGLVAAGVIPSPVPYADFVTFTTYKTLMGGRGGVILCKARSGNAIDRAVFPGTQGTPAVQMIAAKAVCFHRAMSSEFRTLQAQILRNARRFGQCLESYGYRLVTGGTDTHLVLVDLQNNGLTGNVAETTLERIGILANKNVIPYDPENPMITSGLRFGTPALTTRGMREPEMERLAALVHTALTHAQEERIIADLRQQVHALCQAFPLYQDFESALSGG</sequence>
<evidence type="ECO:0000256" key="7">
    <source>
        <dbReference type="ARBA" id="ARBA00022679"/>
    </source>
</evidence>
<comment type="caution">
    <text evidence="9">Lacks conserved residue(s) required for the propagation of feature annotation.</text>
</comment>
<evidence type="ECO:0000256" key="6">
    <source>
        <dbReference type="ARBA" id="ARBA00022563"/>
    </source>
</evidence>
<dbReference type="PIRSF" id="PIRSF000412">
    <property type="entry name" value="SHMT"/>
    <property type="match status" value="1"/>
</dbReference>
<dbReference type="PANTHER" id="PTHR11680:SF35">
    <property type="entry name" value="SERINE HYDROXYMETHYLTRANSFERASE 1"/>
    <property type="match status" value="1"/>
</dbReference>
<dbReference type="GO" id="GO:0030170">
    <property type="term" value="F:pyridoxal phosphate binding"/>
    <property type="evidence" value="ECO:0007669"/>
    <property type="project" value="UniProtKB-UniRule"/>
</dbReference>
<dbReference type="NCBIfam" id="NF000586">
    <property type="entry name" value="PRK00011.1"/>
    <property type="match status" value="1"/>
</dbReference>
<dbReference type="Pfam" id="PF00464">
    <property type="entry name" value="SHMT"/>
    <property type="match status" value="1"/>
</dbReference>
<evidence type="ECO:0000259" key="11">
    <source>
        <dbReference type="Pfam" id="PF00464"/>
    </source>
</evidence>
<dbReference type="GO" id="GO:0035999">
    <property type="term" value="P:tetrahydrofolate interconversion"/>
    <property type="evidence" value="ECO:0007669"/>
    <property type="project" value="UniProtKB-UniRule"/>
</dbReference>
<keyword evidence="12" id="KW-0032">Aminotransferase</keyword>
<evidence type="ECO:0000313" key="13">
    <source>
        <dbReference type="Proteomes" id="UP000649604"/>
    </source>
</evidence>
<comment type="subunit">
    <text evidence="4 9">Homodimer.</text>
</comment>
<dbReference type="EC" id="2.1.2.1" evidence="9"/>
<evidence type="ECO:0000256" key="10">
    <source>
        <dbReference type="PIRSR" id="PIRSR000412-50"/>
    </source>
</evidence>
<proteinExistence type="inferred from homology"/>
<comment type="function">
    <text evidence="9">Catalyzes the reversible interconversion of serine and glycine with tetrahydrofolate (THF) serving as the one-carbon carrier. This reaction serves as the major source of one-carbon groups required for the biosynthesis of purines, thymidylate, methionine, and other important biomolecules.</text>
</comment>
<protein>
    <recommendedName>
        <fullName evidence="9">Probable serine hydroxymethyltransferase</fullName>
        <shortName evidence="9">SHMT</shortName>
        <shortName evidence="9">Serine methylase</shortName>
        <ecNumber evidence="9">2.1.2.1</ecNumber>
    </recommendedName>
</protein>
<evidence type="ECO:0000256" key="4">
    <source>
        <dbReference type="ARBA" id="ARBA00011738"/>
    </source>
</evidence>
<dbReference type="EMBL" id="WJJP01000442">
    <property type="protein sequence ID" value="MBD3325632.1"/>
    <property type="molecule type" value="Genomic_DNA"/>
</dbReference>
<comment type="similarity">
    <text evidence="3 9">Belongs to the SHMT family.</text>
</comment>
<dbReference type="InterPro" id="IPR015422">
    <property type="entry name" value="PyrdxlP-dep_Trfase_small"/>
</dbReference>
<organism evidence="12 13">
    <name type="scientific">candidate division KSB3 bacterium</name>
    <dbReference type="NCBI Taxonomy" id="2044937"/>
    <lineage>
        <taxon>Bacteria</taxon>
        <taxon>candidate division KSB3</taxon>
    </lineage>
</organism>
<keyword evidence="6 9" id="KW-0554">One-carbon metabolism</keyword>
<dbReference type="GO" id="GO:0004372">
    <property type="term" value="F:glycine hydroxymethyltransferase activity"/>
    <property type="evidence" value="ECO:0007669"/>
    <property type="project" value="UniProtKB-EC"/>
</dbReference>
<dbReference type="HAMAP" id="MF_00051">
    <property type="entry name" value="SHMT"/>
    <property type="match status" value="1"/>
</dbReference>
<dbReference type="GO" id="GO:0005829">
    <property type="term" value="C:cytosol"/>
    <property type="evidence" value="ECO:0007669"/>
    <property type="project" value="TreeGrafter"/>
</dbReference>
<dbReference type="InterPro" id="IPR039429">
    <property type="entry name" value="SHMT-like_dom"/>
</dbReference>
<dbReference type="Gene3D" id="3.40.640.10">
    <property type="entry name" value="Type I PLP-dependent aspartate aminotransferase-like (Major domain)"/>
    <property type="match status" value="1"/>
</dbReference>
<dbReference type="InterPro" id="IPR015424">
    <property type="entry name" value="PyrdxlP-dep_Trfase"/>
</dbReference>
<accession>A0A9D5Q6V7</accession>
<dbReference type="CDD" id="cd00378">
    <property type="entry name" value="SHMT"/>
    <property type="match status" value="1"/>
</dbReference>
<comment type="catalytic activity">
    <reaction evidence="9">
        <text>(6R)-5,10-methylene-5,6,7,8-tetrahydrofolate + glycine + H2O = (6S)-5,6,7,8-tetrahydrofolate + L-serine</text>
        <dbReference type="Rhea" id="RHEA:15481"/>
        <dbReference type="ChEBI" id="CHEBI:15377"/>
        <dbReference type="ChEBI" id="CHEBI:15636"/>
        <dbReference type="ChEBI" id="CHEBI:33384"/>
        <dbReference type="ChEBI" id="CHEBI:57305"/>
        <dbReference type="ChEBI" id="CHEBI:57453"/>
        <dbReference type="EC" id="2.1.2.1"/>
    </reaction>
</comment>
<dbReference type="GO" id="GO:0008483">
    <property type="term" value="F:transaminase activity"/>
    <property type="evidence" value="ECO:0007669"/>
    <property type="project" value="UniProtKB-KW"/>
</dbReference>
<feature type="domain" description="Serine hydroxymethyltransferase-like" evidence="11">
    <location>
        <begin position="5"/>
        <end position="380"/>
    </location>
</feature>
<evidence type="ECO:0000256" key="8">
    <source>
        <dbReference type="ARBA" id="ARBA00022898"/>
    </source>
</evidence>
<keyword evidence="5 9" id="KW-0963">Cytoplasm</keyword>
<evidence type="ECO:0000256" key="1">
    <source>
        <dbReference type="ARBA" id="ARBA00001933"/>
    </source>
</evidence>
<dbReference type="AlphaFoldDB" id="A0A9D5Q6V7"/>
<dbReference type="Gene3D" id="3.90.1150.10">
    <property type="entry name" value="Aspartate Aminotransferase, domain 1"/>
    <property type="match status" value="1"/>
</dbReference>
<dbReference type="InterPro" id="IPR001085">
    <property type="entry name" value="Ser_HO-MeTrfase"/>
</dbReference>